<dbReference type="SUPFAM" id="SSF47188">
    <property type="entry name" value="Hemerythrin-like"/>
    <property type="match status" value="1"/>
</dbReference>
<gene>
    <name evidence="5" type="ORF">ENS59_05105</name>
</gene>
<evidence type="ECO:0000259" key="4">
    <source>
        <dbReference type="Pfam" id="PF01814"/>
    </source>
</evidence>
<dbReference type="NCBIfam" id="TIGR02481">
    <property type="entry name" value="hemeryth_dom"/>
    <property type="match status" value="1"/>
</dbReference>
<dbReference type="InterPro" id="IPR035938">
    <property type="entry name" value="Hemerythrin-like_sf"/>
</dbReference>
<reference evidence="5" key="1">
    <citation type="journal article" date="2020" name="mSystems">
        <title>Genome- and Community-Level Interaction Insights into Carbon Utilization and Element Cycling Functions of Hydrothermarchaeota in Hydrothermal Sediment.</title>
        <authorList>
            <person name="Zhou Z."/>
            <person name="Liu Y."/>
            <person name="Xu W."/>
            <person name="Pan J."/>
            <person name="Luo Z.H."/>
            <person name="Li M."/>
        </authorList>
    </citation>
    <scope>NUCLEOTIDE SEQUENCE [LARGE SCALE GENOMIC DNA]</scope>
    <source>
        <strain evidence="5">SpSt-503</strain>
    </source>
</reference>
<evidence type="ECO:0000256" key="3">
    <source>
        <dbReference type="ARBA" id="ARBA00023004"/>
    </source>
</evidence>
<dbReference type="AlphaFoldDB" id="A0A7C3E903"/>
<keyword evidence="2" id="KW-0479">Metal-binding</keyword>
<dbReference type="InterPro" id="IPR012312">
    <property type="entry name" value="Hemerythrin-like"/>
</dbReference>
<protein>
    <submittedName>
        <fullName evidence="5">Bacteriohemerythrin</fullName>
    </submittedName>
</protein>
<name>A0A7C3E903_9SPIR</name>
<dbReference type="Gene3D" id="1.20.120.50">
    <property type="entry name" value="Hemerythrin-like"/>
    <property type="match status" value="1"/>
</dbReference>
<evidence type="ECO:0000313" key="5">
    <source>
        <dbReference type="EMBL" id="HFH28876.1"/>
    </source>
</evidence>
<organism evidence="5">
    <name type="scientific">Gracilinema caldarium</name>
    <dbReference type="NCBI Taxonomy" id="215591"/>
    <lineage>
        <taxon>Bacteria</taxon>
        <taxon>Pseudomonadati</taxon>
        <taxon>Spirochaetota</taxon>
        <taxon>Spirochaetia</taxon>
        <taxon>Spirochaetales</taxon>
        <taxon>Breznakiellaceae</taxon>
        <taxon>Gracilinema</taxon>
    </lineage>
</organism>
<dbReference type="EMBL" id="DSVL01000155">
    <property type="protein sequence ID" value="HFH28876.1"/>
    <property type="molecule type" value="Genomic_DNA"/>
</dbReference>
<proteinExistence type="inferred from homology"/>
<dbReference type="GO" id="GO:0046872">
    <property type="term" value="F:metal ion binding"/>
    <property type="evidence" value="ECO:0007669"/>
    <property type="project" value="UniProtKB-KW"/>
</dbReference>
<dbReference type="PANTHER" id="PTHR37164:SF1">
    <property type="entry name" value="BACTERIOHEMERYTHRIN"/>
    <property type="match status" value="1"/>
</dbReference>
<dbReference type="NCBIfam" id="NF033749">
    <property type="entry name" value="bact_hemeryth"/>
    <property type="match status" value="1"/>
</dbReference>
<dbReference type="InterPro" id="IPR012827">
    <property type="entry name" value="Hemerythrin_metal-bd"/>
</dbReference>
<dbReference type="CDD" id="cd12107">
    <property type="entry name" value="Hemerythrin"/>
    <property type="match status" value="1"/>
</dbReference>
<feature type="domain" description="Hemerythrin-like" evidence="4">
    <location>
        <begin position="13"/>
        <end position="126"/>
    </location>
</feature>
<dbReference type="Pfam" id="PF01814">
    <property type="entry name" value="Hemerythrin"/>
    <property type="match status" value="1"/>
</dbReference>
<sequence length="135" mass="16137">MNFFQWSPEYNTNVEIIDKQHQRLVEIINELYTAVMEIRGQEVIKGIIKSLVEYAVIHFRTEEEYMLKYDYPGYGENKKEHENFSARVAALHAQAKNDEFILSIDVLNFLKNWFQHHILEVDMQYKSFFKSKGVK</sequence>
<dbReference type="InterPro" id="IPR050669">
    <property type="entry name" value="Hemerythrin"/>
</dbReference>
<comment type="similarity">
    <text evidence="1">Belongs to the hemerythrin family.</text>
</comment>
<accession>A0A7C3E903</accession>
<dbReference type="PANTHER" id="PTHR37164">
    <property type="entry name" value="BACTERIOHEMERYTHRIN"/>
    <property type="match status" value="1"/>
</dbReference>
<comment type="caution">
    <text evidence="5">The sequence shown here is derived from an EMBL/GenBank/DDBJ whole genome shotgun (WGS) entry which is preliminary data.</text>
</comment>
<keyword evidence="3" id="KW-0408">Iron</keyword>
<evidence type="ECO:0000256" key="1">
    <source>
        <dbReference type="ARBA" id="ARBA00010587"/>
    </source>
</evidence>
<evidence type="ECO:0000256" key="2">
    <source>
        <dbReference type="ARBA" id="ARBA00022723"/>
    </source>
</evidence>